<protein>
    <submittedName>
        <fullName evidence="2">Uncharacterized protein</fullName>
    </submittedName>
</protein>
<accession>A0A3M9XPD1</accession>
<keyword evidence="1" id="KW-0812">Transmembrane</keyword>
<keyword evidence="1" id="KW-0472">Membrane</keyword>
<dbReference type="InterPro" id="IPR046093">
    <property type="entry name" value="DUF6111"/>
</dbReference>
<gene>
    <name evidence="2" type="ORF">D1O30_11720</name>
</gene>
<reference evidence="2 3" key="1">
    <citation type="submission" date="2018-08" db="EMBL/GenBank/DDBJ databases">
        <title>Genome sequence of Methylocystis hirsuta CSC1, a methanotroph able to accumulate PHAs.</title>
        <authorList>
            <person name="Bordel S."/>
            <person name="Rodriguez E."/>
            <person name="Gancedo J."/>
            <person name="Munoz R."/>
        </authorList>
    </citation>
    <scope>NUCLEOTIDE SEQUENCE [LARGE SCALE GENOMIC DNA]</scope>
    <source>
        <strain evidence="2 3">CSC1</strain>
    </source>
</reference>
<keyword evidence="3" id="KW-1185">Reference proteome</keyword>
<proteinExistence type="predicted"/>
<sequence>MWRAIVETALLFLTPFVAYALFHSLQLRWPFVRELWHGKIVSLLTIAGLLVAIVGVVALGLTGLNQGAYVPAHVENGKLKPGRFE</sequence>
<feature type="transmembrane region" description="Helical" evidence="1">
    <location>
        <begin position="36"/>
        <end position="61"/>
    </location>
</feature>
<comment type="caution">
    <text evidence="2">The sequence shown here is derived from an EMBL/GenBank/DDBJ whole genome shotgun (WGS) entry which is preliminary data.</text>
</comment>
<organism evidence="2 3">
    <name type="scientific">Methylocystis hirsuta</name>
    <dbReference type="NCBI Taxonomy" id="369798"/>
    <lineage>
        <taxon>Bacteria</taxon>
        <taxon>Pseudomonadati</taxon>
        <taxon>Pseudomonadota</taxon>
        <taxon>Alphaproteobacteria</taxon>
        <taxon>Hyphomicrobiales</taxon>
        <taxon>Methylocystaceae</taxon>
        <taxon>Methylocystis</taxon>
    </lineage>
</organism>
<dbReference type="Proteomes" id="UP000268623">
    <property type="component" value="Unassembled WGS sequence"/>
</dbReference>
<dbReference type="AlphaFoldDB" id="A0A3M9XPD1"/>
<evidence type="ECO:0000313" key="3">
    <source>
        <dbReference type="Proteomes" id="UP000268623"/>
    </source>
</evidence>
<dbReference type="RefSeq" id="WP_123176108.1">
    <property type="nucleotide sequence ID" value="NZ_QWDD01000001.1"/>
</dbReference>
<dbReference type="OrthoDB" id="7366326at2"/>
<evidence type="ECO:0000313" key="2">
    <source>
        <dbReference type="EMBL" id="RNJ50159.1"/>
    </source>
</evidence>
<evidence type="ECO:0000256" key="1">
    <source>
        <dbReference type="SAM" id="Phobius"/>
    </source>
</evidence>
<dbReference type="Pfam" id="PF19606">
    <property type="entry name" value="DUF6111"/>
    <property type="match status" value="1"/>
</dbReference>
<name>A0A3M9XPD1_9HYPH</name>
<keyword evidence="1" id="KW-1133">Transmembrane helix</keyword>
<dbReference type="EMBL" id="QWDD01000001">
    <property type="protein sequence ID" value="RNJ50159.1"/>
    <property type="molecule type" value="Genomic_DNA"/>
</dbReference>